<comment type="caution">
    <text evidence="3">The sequence shown here is derived from an EMBL/GenBank/DDBJ whole genome shotgun (WGS) entry which is preliminary data.</text>
</comment>
<dbReference type="PANTHER" id="PTHR35340">
    <property type="entry name" value="PQQ ENZYME REPEAT PROTEIN-RELATED"/>
    <property type="match status" value="1"/>
</dbReference>
<name>A0ABR1YEV9_9PEZI</name>
<accession>A0ABR1YEV9</accession>
<gene>
    <name evidence="3" type="ORF">HDK90DRAFT_73813</name>
</gene>
<evidence type="ECO:0000256" key="2">
    <source>
        <dbReference type="SAM" id="SignalP"/>
    </source>
</evidence>
<keyword evidence="1" id="KW-1133">Transmembrane helix</keyword>
<organism evidence="3 4">
    <name type="scientific">Phyllosticta capitalensis</name>
    <dbReference type="NCBI Taxonomy" id="121624"/>
    <lineage>
        <taxon>Eukaryota</taxon>
        <taxon>Fungi</taxon>
        <taxon>Dikarya</taxon>
        <taxon>Ascomycota</taxon>
        <taxon>Pezizomycotina</taxon>
        <taxon>Dothideomycetes</taxon>
        <taxon>Dothideomycetes incertae sedis</taxon>
        <taxon>Botryosphaeriales</taxon>
        <taxon>Phyllostictaceae</taxon>
        <taxon>Phyllosticta</taxon>
    </lineage>
</organism>
<dbReference type="InterPro" id="IPR053143">
    <property type="entry name" value="Arylsulfate_ST"/>
</dbReference>
<keyword evidence="2" id="KW-0732">Signal</keyword>
<feature type="signal peptide" evidence="2">
    <location>
        <begin position="1"/>
        <end position="24"/>
    </location>
</feature>
<reference evidence="3 4" key="1">
    <citation type="submission" date="2024-04" db="EMBL/GenBank/DDBJ databases">
        <title>Phyllosticta paracitricarpa is synonymous to the EU quarantine fungus P. citricarpa based on phylogenomic analyses.</title>
        <authorList>
            <consortium name="Lawrence Berkeley National Laboratory"/>
            <person name="Van Ingen-Buijs V.A."/>
            <person name="Van Westerhoven A.C."/>
            <person name="Haridas S."/>
            <person name="Skiadas P."/>
            <person name="Martin F."/>
            <person name="Groenewald J.Z."/>
            <person name="Crous P.W."/>
            <person name="Seidl M.F."/>
        </authorList>
    </citation>
    <scope>NUCLEOTIDE SEQUENCE [LARGE SCALE GENOMIC DNA]</scope>
    <source>
        <strain evidence="3 4">CBS 123374</strain>
    </source>
</reference>
<proteinExistence type="predicted"/>
<dbReference type="Proteomes" id="UP001492380">
    <property type="component" value="Unassembled WGS sequence"/>
</dbReference>
<dbReference type="EMBL" id="JBBWRZ010000011">
    <property type="protein sequence ID" value="KAK8226026.1"/>
    <property type="molecule type" value="Genomic_DNA"/>
</dbReference>
<dbReference type="SUPFAM" id="SSF50998">
    <property type="entry name" value="Quinoprotein alcohol dehydrogenase-like"/>
    <property type="match status" value="2"/>
</dbReference>
<keyword evidence="1" id="KW-0812">Transmembrane</keyword>
<dbReference type="PANTHER" id="PTHR35340:SF5">
    <property type="entry name" value="ASST-DOMAIN-CONTAINING PROTEIN"/>
    <property type="match status" value="1"/>
</dbReference>
<keyword evidence="4" id="KW-1185">Reference proteome</keyword>
<dbReference type="Pfam" id="PF14269">
    <property type="entry name" value="Arylsulfotran_2"/>
    <property type="match status" value="1"/>
</dbReference>
<evidence type="ECO:0000256" key="1">
    <source>
        <dbReference type="SAM" id="Phobius"/>
    </source>
</evidence>
<keyword evidence="1" id="KW-0472">Membrane</keyword>
<evidence type="ECO:0000313" key="4">
    <source>
        <dbReference type="Proteomes" id="UP001492380"/>
    </source>
</evidence>
<feature type="transmembrane region" description="Helical" evidence="1">
    <location>
        <begin position="550"/>
        <end position="573"/>
    </location>
</feature>
<protein>
    <submittedName>
        <fullName evidence="3">ASST-domain-containing protein</fullName>
    </submittedName>
</protein>
<feature type="chain" id="PRO_5045594487" evidence="2">
    <location>
        <begin position="25"/>
        <end position="635"/>
    </location>
</feature>
<dbReference type="InterPro" id="IPR039535">
    <property type="entry name" value="ASST-like"/>
</dbReference>
<dbReference type="InterPro" id="IPR011047">
    <property type="entry name" value="Quinoprotein_ADH-like_sf"/>
</dbReference>
<sequence>MFSLPSFAALSVSSLLAFSSLGHADLIPYIADKGYDAGEYGSYPMQDFKSTRIRAPRVNIMATSPQCDDEGQYIFLNPRGRAVPEANPMILDSAGNLVWTLDGKNHGETYNLGVQTYKGEQYLTFWGGNDAVGGHGQGKYYMFDSSYNQVREISSVGAIDGDLHEFYFTENETAILSVYEISQLDLTPLGGSENSWVWDGSFQEINLETGELLFQWKSTSHYTAEDCYHKFAGGGTSPSGPFDYYHINSVQKDDKGNYLVSARYSHSVTYIDGQTGEVLWQLGGKRNNFTDLSEGRATDFRWQHDARFHENGTIITLFDNGAEAGLFESEYSRGMRIRIDTEAMTAELETEYINPQHTLSSSQGSMQVMENGNVLVGFGYDAVYTEFSANGVALCDVHFAAQSSWETGDVQSYRARKHKWVGRPNTKPDIVVEGSSVYVSWNGATEVHRWVLEESDYVQMDGAEAGAAATVKGFESDVGEAWFPVQTVEKAGFETELRFGVEVKKYVRVVALDKDGRVLAASTPGTTRLDVDVAGIYFGFRIQDSDSTPLIILICLGTLATAILGVVYAGLAYRRKLDRVAYQKILAEEDQDVVEVGEEEQGLLRGRLYEVEDGVGMRPVDWRREGEGGTSAGMR</sequence>
<evidence type="ECO:0000313" key="3">
    <source>
        <dbReference type="EMBL" id="KAK8226026.1"/>
    </source>
</evidence>